<dbReference type="InterPro" id="IPR013783">
    <property type="entry name" value="Ig-like_fold"/>
</dbReference>
<accession>A0A0F9M0X4</accession>
<dbReference type="Gene3D" id="2.60.40.10">
    <property type="entry name" value="Immunoglobulins"/>
    <property type="match status" value="1"/>
</dbReference>
<dbReference type="EMBL" id="LAZR01006325">
    <property type="protein sequence ID" value="KKM93001.1"/>
    <property type="molecule type" value="Genomic_DNA"/>
</dbReference>
<organism evidence="2">
    <name type="scientific">marine sediment metagenome</name>
    <dbReference type="NCBI Taxonomy" id="412755"/>
    <lineage>
        <taxon>unclassified sequences</taxon>
        <taxon>metagenomes</taxon>
        <taxon>ecological metagenomes</taxon>
    </lineage>
</organism>
<evidence type="ECO:0000259" key="1">
    <source>
        <dbReference type="PROSITE" id="PS50853"/>
    </source>
</evidence>
<dbReference type="SMART" id="SM00060">
    <property type="entry name" value="FN3"/>
    <property type="match status" value="1"/>
</dbReference>
<protein>
    <recommendedName>
        <fullName evidence="1">Fibronectin type-III domain-containing protein</fullName>
    </recommendedName>
</protein>
<comment type="caution">
    <text evidence="2">The sequence shown here is derived from an EMBL/GenBank/DDBJ whole genome shotgun (WGS) entry which is preliminary data.</text>
</comment>
<evidence type="ECO:0000313" key="2">
    <source>
        <dbReference type="EMBL" id="KKM93001.1"/>
    </source>
</evidence>
<dbReference type="SUPFAM" id="SSF49265">
    <property type="entry name" value="Fibronectin type III"/>
    <property type="match status" value="1"/>
</dbReference>
<dbReference type="InterPro" id="IPR036116">
    <property type="entry name" value="FN3_sf"/>
</dbReference>
<feature type="domain" description="Fibronectin type-III" evidence="1">
    <location>
        <begin position="50"/>
        <end position="129"/>
    </location>
</feature>
<dbReference type="CDD" id="cd00063">
    <property type="entry name" value="FN3"/>
    <property type="match status" value="1"/>
</dbReference>
<reference evidence="2" key="1">
    <citation type="journal article" date="2015" name="Nature">
        <title>Complex archaea that bridge the gap between prokaryotes and eukaryotes.</title>
        <authorList>
            <person name="Spang A."/>
            <person name="Saw J.H."/>
            <person name="Jorgensen S.L."/>
            <person name="Zaremba-Niedzwiedzka K."/>
            <person name="Martijn J."/>
            <person name="Lind A.E."/>
            <person name="van Eijk R."/>
            <person name="Schleper C."/>
            <person name="Guy L."/>
            <person name="Ettema T.J."/>
        </authorList>
    </citation>
    <scope>NUCLEOTIDE SEQUENCE</scope>
</reference>
<gene>
    <name evidence="2" type="ORF">LCGC14_1212820</name>
</gene>
<dbReference type="InterPro" id="IPR003961">
    <property type="entry name" value="FN3_dom"/>
</dbReference>
<dbReference type="PROSITE" id="PS50853">
    <property type="entry name" value="FN3"/>
    <property type="match status" value="1"/>
</dbReference>
<sequence length="129" mass="14172">MATTTQTITSDTLVDDGIFVKDFRFDLDFFIPSIEDFEMNVEVTQTIPVAPTLLTATDLLTGDKVRLVWSGGGPFYNVFFKKTADVTFIKANQTPLPGSQTQYDVGGLDRDVSYDFQISSINGAGVETL</sequence>
<dbReference type="AlphaFoldDB" id="A0A0F9M0X4"/>
<proteinExistence type="predicted"/>
<name>A0A0F9M0X4_9ZZZZ</name>